<proteinExistence type="predicted"/>
<name>N1U531_9LEPT</name>
<evidence type="ECO:0000313" key="1">
    <source>
        <dbReference type="EMBL" id="EMY13004.1"/>
    </source>
</evidence>
<evidence type="ECO:0000313" key="2">
    <source>
        <dbReference type="Proteomes" id="UP000012249"/>
    </source>
</evidence>
<comment type="caution">
    <text evidence="1">The sequence shown here is derived from an EMBL/GenBank/DDBJ whole genome shotgun (WGS) entry which is preliminary data.</text>
</comment>
<reference evidence="1 2" key="1">
    <citation type="submission" date="2013-02" db="EMBL/GenBank/DDBJ databases">
        <authorList>
            <person name="Harkins D.M."/>
            <person name="Durkin A.S."/>
            <person name="Brinkac L.M."/>
            <person name="Haft D.H."/>
            <person name="Selengut J.D."/>
            <person name="Sanka R."/>
            <person name="DePew J."/>
            <person name="Purushe J."/>
            <person name="Haake D.A."/>
            <person name="Matsunaga J."/>
            <person name="Vinetz J.M."/>
            <person name="Sutton G.G."/>
            <person name="Nierman W.C."/>
            <person name="Fouts D.E."/>
        </authorList>
    </citation>
    <scope>NUCLEOTIDE SEQUENCE [LARGE SCALE GENOMIC DNA]</scope>
    <source>
        <strain evidence="1 2">Ecochallenge</strain>
    </source>
</reference>
<dbReference type="Proteomes" id="UP000012249">
    <property type="component" value="Unassembled WGS sequence"/>
</dbReference>
<sequence>MKLRMKVKFYFCLRLETFQFVLKSFLSEFVKVDLEIGE</sequence>
<dbReference type="AlphaFoldDB" id="N1U531"/>
<gene>
    <name evidence="1" type="ORF">LEP1GSC043_4718</name>
</gene>
<protein>
    <submittedName>
        <fullName evidence="1">Uncharacterized protein</fullName>
    </submittedName>
</protein>
<accession>N1U531</accession>
<organism evidence="1 2">
    <name type="scientific">Leptospira weilii str. Ecochallenge</name>
    <dbReference type="NCBI Taxonomy" id="1049986"/>
    <lineage>
        <taxon>Bacteria</taxon>
        <taxon>Pseudomonadati</taxon>
        <taxon>Spirochaetota</taxon>
        <taxon>Spirochaetia</taxon>
        <taxon>Leptospirales</taxon>
        <taxon>Leptospiraceae</taxon>
        <taxon>Leptospira</taxon>
    </lineage>
</organism>
<dbReference type="EMBL" id="AHMI02000263">
    <property type="protein sequence ID" value="EMY13004.1"/>
    <property type="molecule type" value="Genomic_DNA"/>
</dbReference>